<dbReference type="InterPro" id="IPR003141">
    <property type="entry name" value="Pol/His_phosphatase_N"/>
</dbReference>
<proteinExistence type="predicted"/>
<dbReference type="Proteomes" id="UP000530571">
    <property type="component" value="Unassembled WGS sequence"/>
</dbReference>
<evidence type="ECO:0000259" key="1">
    <source>
        <dbReference type="SMART" id="SM00481"/>
    </source>
</evidence>
<reference evidence="2 3" key="1">
    <citation type="submission" date="2020-08" db="EMBL/GenBank/DDBJ databases">
        <title>Genomic Encyclopedia of Type Strains, Phase IV (KMG-IV): sequencing the most valuable type-strain genomes for metagenomic binning, comparative biology and taxonomic classification.</title>
        <authorList>
            <person name="Goeker M."/>
        </authorList>
    </citation>
    <scope>NUCLEOTIDE SEQUENCE [LARGE SCALE GENOMIC DNA]</scope>
    <source>
        <strain evidence="2 3">DSM 28101</strain>
    </source>
</reference>
<dbReference type="Gene3D" id="3.20.20.140">
    <property type="entry name" value="Metal-dependent hydrolases"/>
    <property type="match status" value="1"/>
</dbReference>
<dbReference type="InterPro" id="IPR052018">
    <property type="entry name" value="PHP_domain"/>
</dbReference>
<protein>
    <recommendedName>
        <fullName evidence="1">Polymerase/histidinol phosphatase N-terminal domain-containing protein</fullName>
    </recommendedName>
</protein>
<evidence type="ECO:0000313" key="3">
    <source>
        <dbReference type="Proteomes" id="UP000530571"/>
    </source>
</evidence>
<sequence length="365" mass="40041">MAPKASDGEKSGSGVWLKGDWHLHSRHSTDSSNNPVEKIIAFAERLGFDYLTITDHDVHVGGDVAGHTWSDPAYRSDSLLLLYGAELTAPRGHVNLLSPEPYDHQLIFDRRNDRDWDLQLLKKRVGAHWSANHPVTSNHYGFSFDLADSIEIWNGPMWPRNAANVRVWDNMLLSGRMLGARGGSDAHHGVPERAELATRFTPEATMNYVGTPTTWIFARNRSKGALLEALVAGRACVCANPFNPRIEFVADADGDGHAEMMMGDNAIAGGKPVSFEVRLSDGGPENATYSVRIIKNREAFATLPVDPETRSACFVDIPAAGERSYYRAELDGPQAAYAEVPGSMALSADKVAISNPLYFNYDPAF</sequence>
<dbReference type="SMART" id="SM00481">
    <property type="entry name" value="POLIIIAc"/>
    <property type="match status" value="1"/>
</dbReference>
<comment type="caution">
    <text evidence="2">The sequence shown here is derived from an EMBL/GenBank/DDBJ whole genome shotgun (WGS) entry which is preliminary data.</text>
</comment>
<dbReference type="CDD" id="cd07432">
    <property type="entry name" value="PHP_HisPPase"/>
    <property type="match status" value="1"/>
</dbReference>
<dbReference type="InterPro" id="IPR016195">
    <property type="entry name" value="Pol/histidinol_Pase-like"/>
</dbReference>
<dbReference type="GO" id="GO:0004534">
    <property type="term" value="F:5'-3' RNA exonuclease activity"/>
    <property type="evidence" value="ECO:0007669"/>
    <property type="project" value="TreeGrafter"/>
</dbReference>
<evidence type="ECO:0000313" key="2">
    <source>
        <dbReference type="EMBL" id="MBB4120624.1"/>
    </source>
</evidence>
<name>A0A7W6P9K5_9HYPH</name>
<dbReference type="RefSeq" id="WP_183482181.1">
    <property type="nucleotide sequence ID" value="NZ_JACIDZ010000001.1"/>
</dbReference>
<dbReference type="GO" id="GO:0035312">
    <property type="term" value="F:5'-3' DNA exonuclease activity"/>
    <property type="evidence" value="ECO:0007669"/>
    <property type="project" value="TreeGrafter"/>
</dbReference>
<organism evidence="2 3">
    <name type="scientific">Martelella radicis</name>
    <dbReference type="NCBI Taxonomy" id="1397476"/>
    <lineage>
        <taxon>Bacteria</taxon>
        <taxon>Pseudomonadati</taxon>
        <taxon>Pseudomonadota</taxon>
        <taxon>Alphaproteobacteria</taxon>
        <taxon>Hyphomicrobiales</taxon>
        <taxon>Aurantimonadaceae</taxon>
        <taxon>Martelella</taxon>
    </lineage>
</organism>
<dbReference type="PANTHER" id="PTHR42924">
    <property type="entry name" value="EXONUCLEASE"/>
    <property type="match status" value="1"/>
</dbReference>
<dbReference type="NCBIfam" id="NF038032">
    <property type="entry name" value="CehA_McbA_metalo"/>
    <property type="match status" value="1"/>
</dbReference>
<gene>
    <name evidence="2" type="ORF">GGR30_000519</name>
</gene>
<dbReference type="EMBL" id="JACIDZ010000001">
    <property type="protein sequence ID" value="MBB4120624.1"/>
    <property type="molecule type" value="Genomic_DNA"/>
</dbReference>
<keyword evidence="3" id="KW-1185">Reference proteome</keyword>
<accession>A0A7W6P9K5</accession>
<dbReference type="SUPFAM" id="SSF89550">
    <property type="entry name" value="PHP domain-like"/>
    <property type="match status" value="1"/>
</dbReference>
<feature type="domain" description="Polymerase/histidinol phosphatase N-terminal" evidence="1">
    <location>
        <begin position="19"/>
        <end position="91"/>
    </location>
</feature>
<dbReference type="AlphaFoldDB" id="A0A7W6P9K5"/>
<dbReference type="PANTHER" id="PTHR42924:SF3">
    <property type="entry name" value="POLYMERASE_HISTIDINOL PHOSPHATASE N-TERMINAL DOMAIN-CONTAINING PROTEIN"/>
    <property type="match status" value="1"/>
</dbReference>